<protein>
    <submittedName>
        <fullName evidence="1">Uncharacterized protein</fullName>
    </submittedName>
</protein>
<organism evidence="1 2">
    <name type="scientific">Mortierella hygrophila</name>
    <dbReference type="NCBI Taxonomy" id="979708"/>
    <lineage>
        <taxon>Eukaryota</taxon>
        <taxon>Fungi</taxon>
        <taxon>Fungi incertae sedis</taxon>
        <taxon>Mucoromycota</taxon>
        <taxon>Mortierellomycotina</taxon>
        <taxon>Mortierellomycetes</taxon>
        <taxon>Mortierellales</taxon>
        <taxon>Mortierellaceae</taxon>
        <taxon>Mortierella</taxon>
    </lineage>
</organism>
<evidence type="ECO:0000313" key="1">
    <source>
        <dbReference type="EMBL" id="KAF9537208.1"/>
    </source>
</evidence>
<proteinExistence type="predicted"/>
<sequence length="241" mass="27441">MSALLDTLTFNALQKKSIPSRHCANHEFFDHVTSKWHIPEEGTFSTIGTCSGIDNCVYLKTSKDDSSPDRLVFDGNRDSFQYDRTLFRDLGSPLCLYRLGCTFPSAVHIEQTDKSSWWLALIHRATGKLYGIDDIKGRVALRIRYEEVILSQYIPEGGDRRKVWRATEQQSYKDVKWAYLETLSQEMIDRLSTPETEDAALLEELSNFVEDNRVFKGDMLGLLSYLASDKCANGYDDLVAG</sequence>
<dbReference type="AlphaFoldDB" id="A0A9P6JY05"/>
<gene>
    <name evidence="1" type="ORF">EC957_008669</name>
</gene>
<evidence type="ECO:0000313" key="2">
    <source>
        <dbReference type="Proteomes" id="UP000723463"/>
    </source>
</evidence>
<name>A0A9P6JY05_9FUNG</name>
<reference evidence="1" key="1">
    <citation type="journal article" date="2020" name="Fungal Divers.">
        <title>Resolving the Mortierellaceae phylogeny through synthesis of multi-gene phylogenetics and phylogenomics.</title>
        <authorList>
            <person name="Vandepol N."/>
            <person name="Liber J."/>
            <person name="Desiro A."/>
            <person name="Na H."/>
            <person name="Kennedy M."/>
            <person name="Barry K."/>
            <person name="Grigoriev I.V."/>
            <person name="Miller A.N."/>
            <person name="O'Donnell K."/>
            <person name="Stajich J.E."/>
            <person name="Bonito G."/>
        </authorList>
    </citation>
    <scope>NUCLEOTIDE SEQUENCE</scope>
    <source>
        <strain evidence="1">NRRL 2591</strain>
    </source>
</reference>
<keyword evidence="2" id="KW-1185">Reference proteome</keyword>
<dbReference type="EMBL" id="JAAAXW010000440">
    <property type="protein sequence ID" value="KAF9537208.1"/>
    <property type="molecule type" value="Genomic_DNA"/>
</dbReference>
<dbReference type="Proteomes" id="UP000723463">
    <property type="component" value="Unassembled WGS sequence"/>
</dbReference>
<feature type="non-terminal residue" evidence="1">
    <location>
        <position position="241"/>
    </location>
</feature>
<comment type="caution">
    <text evidence="1">The sequence shown here is derived from an EMBL/GenBank/DDBJ whole genome shotgun (WGS) entry which is preliminary data.</text>
</comment>
<accession>A0A9P6JY05</accession>